<evidence type="ECO:0000313" key="3">
    <source>
        <dbReference type="EMBL" id="KAK8380954.1"/>
    </source>
</evidence>
<gene>
    <name evidence="3" type="ORF">O3P69_008100</name>
</gene>
<dbReference type="EMBL" id="JARAKH010000041">
    <property type="protein sequence ID" value="KAK8380954.1"/>
    <property type="molecule type" value="Genomic_DNA"/>
</dbReference>
<evidence type="ECO:0000313" key="4">
    <source>
        <dbReference type="Proteomes" id="UP001487740"/>
    </source>
</evidence>
<feature type="region of interest" description="Disordered" evidence="1">
    <location>
        <begin position="246"/>
        <end position="309"/>
    </location>
</feature>
<feature type="compositionally biased region" description="Basic and acidic residues" evidence="1">
    <location>
        <begin position="75"/>
        <end position="102"/>
    </location>
</feature>
<reference evidence="3 4" key="1">
    <citation type="submission" date="2023-03" db="EMBL/GenBank/DDBJ databases">
        <title>High-quality genome of Scylla paramamosain provides insights in environmental adaptation.</title>
        <authorList>
            <person name="Zhang L."/>
        </authorList>
    </citation>
    <scope>NUCLEOTIDE SEQUENCE [LARGE SCALE GENOMIC DNA]</scope>
    <source>
        <strain evidence="3">LZ_2023a</strain>
        <tissue evidence="3">Muscle</tissue>
    </source>
</reference>
<dbReference type="PANTHER" id="PTHR22198">
    <property type="entry name" value="FERM DOMAIN-CONTAINING PROTEIN"/>
    <property type="match status" value="1"/>
</dbReference>
<dbReference type="Pfam" id="PF23672">
    <property type="entry name" value="DUF7153"/>
    <property type="match status" value="1"/>
</dbReference>
<feature type="region of interest" description="Disordered" evidence="1">
    <location>
        <begin position="329"/>
        <end position="387"/>
    </location>
</feature>
<dbReference type="SMART" id="SM00225">
    <property type="entry name" value="BTB"/>
    <property type="match status" value="1"/>
</dbReference>
<feature type="compositionally biased region" description="Low complexity" evidence="1">
    <location>
        <begin position="360"/>
        <end position="376"/>
    </location>
</feature>
<proteinExistence type="predicted"/>
<evidence type="ECO:0000256" key="1">
    <source>
        <dbReference type="SAM" id="MobiDB-lite"/>
    </source>
</evidence>
<accession>A0AAW0T0W1</accession>
<dbReference type="InterPro" id="IPR055577">
    <property type="entry name" value="DUF7153"/>
</dbReference>
<evidence type="ECO:0000259" key="2">
    <source>
        <dbReference type="PROSITE" id="PS50097"/>
    </source>
</evidence>
<dbReference type="Gene3D" id="3.30.710.10">
    <property type="entry name" value="Potassium Channel Kv1.1, Chain A"/>
    <property type="match status" value="1"/>
</dbReference>
<sequence length="961" mass="106509">MPVLHFPRTATTGSVPPPSRVVGRCRRLEETRGVAQGTKAAIREVRCSTHGRCRRRRRYRHYCGACCLTTTNPETRLDDAPRESLQTAEDRSGSEFSHHNSDDAPIPVSPEHFLSEGNDQDEATPVPPTPNQQHKPESYQLRHNNHLTIVLEALARDESFMDVTLTAQGRSLKAHKSVLSAVSSYFRGVLRDNPCQHPIIIMPRDVRFEELYSIVNYIYKGEMTVAAEDLTSLLKTAEILQVSGLAPSDSSATVNPQTEPLSMGNVRSSSNSSSSVSSCSNIPPVSRASKPIKIPSQSQSTPPARPKSIESMINPADFIDVDMTCVKEEVVSEGEEEKDEHSSKKQCTQPAECSQPSDNTQQTTQCSQPSQCSQPTETEAKDDDEATNQDTLAQRFGMFWHWQPLPQYIYLDTLTEHLPWALVYNLKGSCAAPGCSAASSSFVPQSSPHRGCSAKTNWSSLLLVDTGLPQLSKTTYAFCGNMSEKLNQEAESQWGFSDEKAGSSHVGYKKKKDQRKKNANFQYGIEAVKVHRADSITCCGLTQARPHRSSVGRLTNGTYYPHPHLKKQSMFLQSTPTPTGHVVGCECELCTTEFPLRTHLLIDMSYSRLNQEQQTTPKTSTGSRFSFFSRKKTSSSSSAAQTAATLALLREQRRLIAERALKQAEEEEAEMASSSQVPVTLSTLKQDSLMIPASRMAQFFPAGHPIPTSSSHGRLRLLEAPEQNIQVVFHMMGHATHVTPALCSPLQDLYTQHRDCVLKAFRAAVSGAGVSNAALQGMVLLNLERGGEMGAVEYPFMMVWVVDGRQCDSRLVISKLRQLSLEVFDPAKTGFSCPHYFDTFEEVAMLARPPLEKLTRKATTSATGYILTVFKVFEGDDSVKFERNWLSWTGARTLYKSLISEVGLRRLTLHKSRAQGGMLHYVLLCDCANFLTNLHQAVRAIPSLRLRLCGDMGLYRPISTY</sequence>
<feature type="compositionally biased region" description="Polar residues" evidence="1">
    <location>
        <begin position="346"/>
        <end position="359"/>
    </location>
</feature>
<dbReference type="InterPro" id="IPR000210">
    <property type="entry name" value="BTB/POZ_dom"/>
</dbReference>
<protein>
    <recommendedName>
        <fullName evidence="2">BTB domain-containing protein</fullName>
    </recommendedName>
</protein>
<dbReference type="PANTHER" id="PTHR22198:SF1">
    <property type="entry name" value="FERM DOMAIN-CONTAINING PROTEIN"/>
    <property type="match status" value="1"/>
</dbReference>
<organism evidence="3 4">
    <name type="scientific">Scylla paramamosain</name>
    <name type="common">Mud crab</name>
    <dbReference type="NCBI Taxonomy" id="85552"/>
    <lineage>
        <taxon>Eukaryota</taxon>
        <taxon>Metazoa</taxon>
        <taxon>Ecdysozoa</taxon>
        <taxon>Arthropoda</taxon>
        <taxon>Crustacea</taxon>
        <taxon>Multicrustacea</taxon>
        <taxon>Malacostraca</taxon>
        <taxon>Eumalacostraca</taxon>
        <taxon>Eucarida</taxon>
        <taxon>Decapoda</taxon>
        <taxon>Pleocyemata</taxon>
        <taxon>Brachyura</taxon>
        <taxon>Eubrachyura</taxon>
        <taxon>Portunoidea</taxon>
        <taxon>Portunidae</taxon>
        <taxon>Portuninae</taxon>
        <taxon>Scylla</taxon>
    </lineage>
</organism>
<dbReference type="Pfam" id="PF00651">
    <property type="entry name" value="BTB"/>
    <property type="match status" value="1"/>
</dbReference>
<feature type="compositionally biased region" description="Polar residues" evidence="1">
    <location>
        <begin position="248"/>
        <end position="260"/>
    </location>
</feature>
<name>A0AAW0T0W1_SCYPA</name>
<feature type="region of interest" description="Disordered" evidence="1">
    <location>
        <begin position="73"/>
        <end position="142"/>
    </location>
</feature>
<dbReference type="InterPro" id="IPR011333">
    <property type="entry name" value="SKP1/BTB/POZ_sf"/>
</dbReference>
<keyword evidence="4" id="KW-1185">Reference proteome</keyword>
<dbReference type="SUPFAM" id="SSF54695">
    <property type="entry name" value="POZ domain"/>
    <property type="match status" value="1"/>
</dbReference>
<comment type="caution">
    <text evidence="3">The sequence shown here is derived from an EMBL/GenBank/DDBJ whole genome shotgun (WGS) entry which is preliminary data.</text>
</comment>
<dbReference type="CDD" id="cd18315">
    <property type="entry name" value="BTB_POZ_BAB-like"/>
    <property type="match status" value="1"/>
</dbReference>
<dbReference type="AlphaFoldDB" id="A0AAW0T0W1"/>
<feature type="compositionally biased region" description="Low complexity" evidence="1">
    <location>
        <begin position="268"/>
        <end position="286"/>
    </location>
</feature>
<feature type="domain" description="BTB" evidence="2">
    <location>
        <begin position="161"/>
        <end position="227"/>
    </location>
</feature>
<dbReference type="PROSITE" id="PS50097">
    <property type="entry name" value="BTB"/>
    <property type="match status" value="1"/>
</dbReference>
<dbReference type="Proteomes" id="UP001487740">
    <property type="component" value="Unassembled WGS sequence"/>
</dbReference>